<dbReference type="PANTHER" id="PTHR10814:SF24">
    <property type="entry name" value="TRANSDUCIN-LIKE ENHANCER PROTEIN 3"/>
    <property type="match status" value="1"/>
</dbReference>
<evidence type="ECO:0000313" key="3">
    <source>
        <dbReference type="Proteomes" id="UP000694556"/>
    </source>
</evidence>
<reference evidence="2" key="3">
    <citation type="submission" date="2025-09" db="UniProtKB">
        <authorList>
            <consortium name="Ensembl"/>
        </authorList>
    </citation>
    <scope>IDENTIFICATION</scope>
</reference>
<dbReference type="GO" id="GO:0005634">
    <property type="term" value="C:nucleus"/>
    <property type="evidence" value="ECO:0007669"/>
    <property type="project" value="InterPro"/>
</dbReference>
<reference evidence="2" key="2">
    <citation type="submission" date="2025-08" db="UniProtKB">
        <authorList>
            <consortium name="Ensembl"/>
        </authorList>
    </citation>
    <scope>IDENTIFICATION</scope>
</reference>
<dbReference type="GO" id="GO:0090090">
    <property type="term" value="P:negative regulation of canonical Wnt signaling pathway"/>
    <property type="evidence" value="ECO:0007669"/>
    <property type="project" value="TreeGrafter"/>
</dbReference>
<sequence>YTIYVTSMTGGLLASALRTPISIMGSYTSPFATMGHHEMNSSLTSPGAYASLHNIPPQMSAAAAAAAAYIQPPMVSFGAVRSTFTPNLALTSPFQKPYTFPKPGSGFHNFYRIQKQPDITCKLILL</sequence>
<organism evidence="2 3">
    <name type="scientific">Cairina moschata</name>
    <name type="common">Muscovy duck</name>
    <dbReference type="NCBI Taxonomy" id="8855"/>
    <lineage>
        <taxon>Eukaryota</taxon>
        <taxon>Metazoa</taxon>
        <taxon>Chordata</taxon>
        <taxon>Craniata</taxon>
        <taxon>Vertebrata</taxon>
        <taxon>Euteleostomi</taxon>
        <taxon>Archelosauria</taxon>
        <taxon>Archosauria</taxon>
        <taxon>Dinosauria</taxon>
        <taxon>Saurischia</taxon>
        <taxon>Theropoda</taxon>
        <taxon>Coelurosauria</taxon>
        <taxon>Aves</taxon>
        <taxon>Neognathae</taxon>
        <taxon>Galloanserae</taxon>
        <taxon>Anseriformes</taxon>
        <taxon>Anatidae</taxon>
        <taxon>Anatinae</taxon>
        <taxon>Cairina</taxon>
    </lineage>
</organism>
<proteinExistence type="inferred from homology"/>
<keyword evidence="3" id="KW-1185">Reference proteome</keyword>
<dbReference type="GO" id="GO:0005667">
    <property type="term" value="C:transcription regulator complex"/>
    <property type="evidence" value="ECO:0007669"/>
    <property type="project" value="TreeGrafter"/>
</dbReference>
<comment type="similarity">
    <text evidence="1">Belongs to the WD repeat Groucho/TLE family.</text>
</comment>
<protein>
    <submittedName>
        <fullName evidence="2">Uncharacterized protein</fullName>
    </submittedName>
</protein>
<dbReference type="PANTHER" id="PTHR10814">
    <property type="entry name" value="TRANSDUCIN-LIKE ENHANCER PROTEIN"/>
    <property type="match status" value="1"/>
</dbReference>
<accession>A0A8C3BVC9</accession>
<name>A0A8C3BVC9_CAIMO</name>
<dbReference type="Ensembl" id="ENSCMMT00000012479.1">
    <property type="protein sequence ID" value="ENSCMMP00000011338.1"/>
    <property type="gene ID" value="ENSCMMG00000007170.1"/>
</dbReference>
<evidence type="ECO:0000256" key="1">
    <source>
        <dbReference type="ARBA" id="ARBA00005969"/>
    </source>
</evidence>
<dbReference type="AlphaFoldDB" id="A0A8C3BVC9"/>
<dbReference type="Proteomes" id="UP000694556">
    <property type="component" value="Chromosome 2"/>
</dbReference>
<evidence type="ECO:0000313" key="2">
    <source>
        <dbReference type="Ensembl" id="ENSCMMP00000011338.1"/>
    </source>
</evidence>
<dbReference type="GO" id="GO:0003714">
    <property type="term" value="F:transcription corepressor activity"/>
    <property type="evidence" value="ECO:0007669"/>
    <property type="project" value="TreeGrafter"/>
</dbReference>
<reference evidence="2" key="1">
    <citation type="submission" date="2018-09" db="EMBL/GenBank/DDBJ databases">
        <title>Common duck and Muscovy duck high density SNP chip.</title>
        <authorList>
            <person name="Vignal A."/>
            <person name="Thebault N."/>
            <person name="Warren W.C."/>
        </authorList>
    </citation>
    <scope>NUCLEOTIDE SEQUENCE [LARGE SCALE GENOMIC DNA]</scope>
</reference>
<dbReference type="InterPro" id="IPR009146">
    <property type="entry name" value="Groucho_enhance"/>
</dbReference>